<dbReference type="OrthoDB" id="6270916at2759"/>
<name>A0A3P7EEQ8_HYDTA</name>
<evidence type="ECO:0000313" key="2">
    <source>
        <dbReference type="Proteomes" id="UP000274429"/>
    </source>
</evidence>
<dbReference type="Proteomes" id="UP000274429">
    <property type="component" value="Unassembled WGS sequence"/>
</dbReference>
<sequence length="167" mass="16452">MPGNVLKRLQKCVEWEPPGLDSRLHILLRSASVLTDNGRSGTSGGVGVGVGGGGRAGSTAGVGGSESSPCLSSARGVDVNLCSANSINGCTHTEGACAGHSLGSSGGCGGGSGGCGGGTALSEGCGCTAVGSGGFLSNRLVRWLKKQIFVLGRNEDQHSTATHIFIH</sequence>
<reference evidence="1 2" key="1">
    <citation type="submission" date="2018-11" db="EMBL/GenBank/DDBJ databases">
        <authorList>
            <consortium name="Pathogen Informatics"/>
        </authorList>
    </citation>
    <scope>NUCLEOTIDE SEQUENCE [LARGE SCALE GENOMIC DNA]</scope>
</reference>
<organism evidence="1 2">
    <name type="scientific">Hydatigena taeniaeformis</name>
    <name type="common">Feline tapeworm</name>
    <name type="synonym">Taenia taeniaeformis</name>
    <dbReference type="NCBI Taxonomy" id="6205"/>
    <lineage>
        <taxon>Eukaryota</taxon>
        <taxon>Metazoa</taxon>
        <taxon>Spiralia</taxon>
        <taxon>Lophotrochozoa</taxon>
        <taxon>Platyhelminthes</taxon>
        <taxon>Cestoda</taxon>
        <taxon>Eucestoda</taxon>
        <taxon>Cyclophyllidea</taxon>
        <taxon>Taeniidae</taxon>
        <taxon>Hydatigera</taxon>
    </lineage>
</organism>
<dbReference type="EMBL" id="UYWX01001546">
    <property type="protein sequence ID" value="VDM21241.1"/>
    <property type="molecule type" value="Genomic_DNA"/>
</dbReference>
<gene>
    <name evidence="1" type="ORF">TTAC_LOCUS2818</name>
</gene>
<dbReference type="AlphaFoldDB" id="A0A3P7EEQ8"/>
<accession>A0A3P7EEQ8</accession>
<keyword evidence="2" id="KW-1185">Reference proteome</keyword>
<evidence type="ECO:0000313" key="1">
    <source>
        <dbReference type="EMBL" id="VDM21241.1"/>
    </source>
</evidence>
<proteinExistence type="predicted"/>
<protein>
    <submittedName>
        <fullName evidence="1">Uncharacterized protein</fullName>
    </submittedName>
</protein>